<proteinExistence type="predicted"/>
<organism evidence="4 5">
    <name type="scientific">Georgenia alba</name>
    <dbReference type="NCBI Taxonomy" id="2233858"/>
    <lineage>
        <taxon>Bacteria</taxon>
        <taxon>Bacillati</taxon>
        <taxon>Actinomycetota</taxon>
        <taxon>Actinomycetes</taxon>
        <taxon>Micrococcales</taxon>
        <taxon>Bogoriellaceae</taxon>
        <taxon>Georgenia</taxon>
    </lineage>
</organism>
<sequence>MTGIGPEVVAKLLAAPDVTRDADLVVMATEEELAAAAATARVSLPEVETTPPAPVGAYELGTVSQAAGRRALEDLRRALDLHAAGEIDGILFAPLNKSALTLAGMTEHDELRWFANRLGHDGPTSELNVLPDLTTARVTSHVAIREVADAITVGGVVDACRLLEDALRGQGVAEPRLAVCALNPHGGENGKFGTEEIDTIRPGVEKARADGMDVVGPFPADTLFIRAFAGELDGVVTMYHDQGQIALKLKGFDDGVTVQGGLPVPIATPAHGTAHAIVGQGVATVRPTVRALEVVIGLARHARPA</sequence>
<gene>
    <name evidence="4" type="ORF">ACFQQL_03680</name>
</gene>
<evidence type="ECO:0000256" key="1">
    <source>
        <dbReference type="ARBA" id="ARBA00022723"/>
    </source>
</evidence>
<evidence type="ECO:0000256" key="2">
    <source>
        <dbReference type="ARBA" id="ARBA00023002"/>
    </source>
</evidence>
<evidence type="ECO:0000313" key="4">
    <source>
        <dbReference type="EMBL" id="MFC7404200.1"/>
    </source>
</evidence>
<dbReference type="SUPFAM" id="SSF53659">
    <property type="entry name" value="Isocitrate/Isopropylmalate dehydrogenase-like"/>
    <property type="match status" value="1"/>
</dbReference>
<dbReference type="PANTHER" id="PTHR30004:SF3">
    <property type="entry name" value="4-HYDROXYTHREONINE-4-PHOSPHATE DEHYDROGENASE 2-RELATED"/>
    <property type="match status" value="1"/>
</dbReference>
<dbReference type="EC" id="1.1.1.262" evidence="4"/>
<evidence type="ECO:0000256" key="3">
    <source>
        <dbReference type="ARBA" id="ARBA00023027"/>
    </source>
</evidence>
<comment type="caution">
    <text evidence="4">The sequence shown here is derived from an EMBL/GenBank/DDBJ whole genome shotgun (WGS) entry which is preliminary data.</text>
</comment>
<dbReference type="PANTHER" id="PTHR30004">
    <property type="entry name" value="4-HYDROXYTHREONINE-4-PHOSPHATE DEHYDROGENASE"/>
    <property type="match status" value="1"/>
</dbReference>
<dbReference type="Gene3D" id="3.40.718.10">
    <property type="entry name" value="Isopropylmalate Dehydrogenase"/>
    <property type="match status" value="1"/>
</dbReference>
<evidence type="ECO:0000313" key="5">
    <source>
        <dbReference type="Proteomes" id="UP001596455"/>
    </source>
</evidence>
<dbReference type="Proteomes" id="UP001596455">
    <property type="component" value="Unassembled WGS sequence"/>
</dbReference>
<protein>
    <submittedName>
        <fullName evidence="4">4-hydroxythreonine-4-phosphate dehydrogenase PdxA</fullName>
        <ecNumber evidence="4">1.1.1.262</ecNumber>
    </submittedName>
</protein>
<keyword evidence="3" id="KW-0520">NAD</keyword>
<keyword evidence="1" id="KW-0479">Metal-binding</keyword>
<dbReference type="InterPro" id="IPR005255">
    <property type="entry name" value="PdxA_fam"/>
</dbReference>
<dbReference type="GO" id="GO:0050570">
    <property type="term" value="F:4-hydroxythreonine-4-phosphate dehydrogenase activity"/>
    <property type="evidence" value="ECO:0007669"/>
    <property type="project" value="UniProtKB-EC"/>
</dbReference>
<dbReference type="RefSeq" id="WP_382391365.1">
    <property type="nucleotide sequence ID" value="NZ_JBHTCQ010000001.1"/>
</dbReference>
<keyword evidence="2 4" id="KW-0560">Oxidoreductase</keyword>
<keyword evidence="5" id="KW-1185">Reference proteome</keyword>
<accession>A0ABW2Q3Z3</accession>
<dbReference type="EMBL" id="JBHTCQ010000001">
    <property type="protein sequence ID" value="MFC7404200.1"/>
    <property type="molecule type" value="Genomic_DNA"/>
</dbReference>
<reference evidence="5" key="1">
    <citation type="journal article" date="2019" name="Int. J. Syst. Evol. Microbiol.">
        <title>The Global Catalogue of Microorganisms (GCM) 10K type strain sequencing project: providing services to taxonomists for standard genome sequencing and annotation.</title>
        <authorList>
            <consortium name="The Broad Institute Genomics Platform"/>
            <consortium name="The Broad Institute Genome Sequencing Center for Infectious Disease"/>
            <person name="Wu L."/>
            <person name="Ma J."/>
        </authorList>
    </citation>
    <scope>NUCLEOTIDE SEQUENCE [LARGE SCALE GENOMIC DNA]</scope>
    <source>
        <strain evidence="5">JCM 1490</strain>
    </source>
</reference>
<dbReference type="Pfam" id="PF04166">
    <property type="entry name" value="PdxA"/>
    <property type="match status" value="1"/>
</dbReference>
<name>A0ABW2Q3Z3_9MICO</name>